<accession>A0A8S5U492</accession>
<organism evidence="1">
    <name type="scientific">Siphoviridae sp. ct6GI21</name>
    <dbReference type="NCBI Taxonomy" id="2825340"/>
    <lineage>
        <taxon>Viruses</taxon>
        <taxon>Duplodnaviria</taxon>
        <taxon>Heunggongvirae</taxon>
        <taxon>Uroviricota</taxon>
        <taxon>Caudoviricetes</taxon>
    </lineage>
</organism>
<protein>
    <submittedName>
        <fullName evidence="1">Uncharacterized protein</fullName>
    </submittedName>
</protein>
<evidence type="ECO:0000313" key="1">
    <source>
        <dbReference type="EMBL" id="DAF89267.1"/>
    </source>
</evidence>
<sequence>MKNMEDRKIKKGTVCRVIEDSDDFFKPGDIVVTIEDSCVPYCCLEKYYTPGYSVKDYYSNNLFSPLMIKELEELYDWSKK</sequence>
<proteinExistence type="predicted"/>
<dbReference type="EMBL" id="BK016005">
    <property type="protein sequence ID" value="DAF89267.1"/>
    <property type="molecule type" value="Genomic_DNA"/>
</dbReference>
<reference evidence="1" key="1">
    <citation type="journal article" date="2021" name="Proc. Natl. Acad. Sci. U.S.A.">
        <title>A Catalog of Tens of Thousands of Viruses from Human Metagenomes Reveals Hidden Associations with Chronic Diseases.</title>
        <authorList>
            <person name="Tisza M.J."/>
            <person name="Buck C.B."/>
        </authorList>
    </citation>
    <scope>NUCLEOTIDE SEQUENCE</scope>
    <source>
        <strain evidence="1">Ct6GI21</strain>
    </source>
</reference>
<name>A0A8S5U492_9CAUD</name>